<dbReference type="OrthoDB" id="31115at10239"/>
<dbReference type="GeneID" id="18266079"/>
<dbReference type="Proteomes" id="UP000202176">
    <property type="component" value="Segment"/>
</dbReference>
<protein>
    <submittedName>
        <fullName evidence="1">Uncharacterized protein</fullName>
    </submittedName>
</protein>
<name>W5S4E2_9VIRU</name>
<dbReference type="KEGG" id="vg:18266079"/>
<organism evidence="1 2">
    <name type="scientific">Pithovirus sibericum</name>
    <dbReference type="NCBI Taxonomy" id="1450746"/>
    <lineage>
        <taxon>Viruses</taxon>
        <taxon>Pithoviruses</taxon>
        <taxon>Orthopithovirinae</taxon>
        <taxon>Alphapithovirus</taxon>
        <taxon>Alphapithovirus sibericum</taxon>
    </lineage>
</organism>
<evidence type="ECO:0000313" key="2">
    <source>
        <dbReference type="Proteomes" id="UP000202176"/>
    </source>
</evidence>
<dbReference type="RefSeq" id="YP_009000953.1">
    <property type="nucleotide sequence ID" value="NC_023423.1"/>
</dbReference>
<proteinExistence type="predicted"/>
<evidence type="ECO:0000313" key="1">
    <source>
        <dbReference type="EMBL" id="AHH01618.1"/>
    </source>
</evidence>
<dbReference type="EMBL" id="KF740664">
    <property type="protein sequence ID" value="AHH01618.1"/>
    <property type="molecule type" value="Genomic_DNA"/>
</dbReference>
<keyword evidence="2" id="KW-1185">Reference proteome</keyword>
<accession>W5S4E2</accession>
<gene>
    <name evidence="1" type="ORF">pv_51</name>
</gene>
<sequence length="324" mass="37254">MASEGKEPEIVSESDEKRPISFKDLRVTTMVVIVSFSSVINIDLLFPLLLMKEFDLEQKYFTKKITLPVLEAGSLLSARYKGVVRGKVKFQSPKFFKNAITIDISNKDKNVSAKVSKSKIQMCGIKSARMAEETACLLFEHIEEVAQFLPTITDEHLDAAEKYVQTNDEQCLEGLDKNIMTRLVRYALECTEIEQYNKFISDVRACPQRQVKVGPLEITEVHRAMANYNFPLGFKILRYELARNIDGVEEFSCYYDNTTHHNVVIEHPHNVTRNRKKKSPHVTLTVYQSGLVTLSGPNEEVIMPIYEKFVRIIRHIRHLIEKPQ</sequence>
<reference evidence="1 2" key="1">
    <citation type="journal article" date="2014" name="Proc. Natl. Acad. Sci. U.S.A.">
        <title>Thirty-thousand-year-old distant relative of giant icosahedral DNA viruses with a pandoravirus morphology.</title>
        <authorList>
            <person name="Legendre M."/>
            <person name="Bartoli J."/>
            <person name="Shmakova L."/>
            <person name="Jeudy S."/>
            <person name="Labadie K."/>
            <person name="Adrait A."/>
            <person name="Lescot M."/>
            <person name="Poirot O."/>
            <person name="Bertaux L."/>
            <person name="Bruley C."/>
            <person name="Coute Y."/>
            <person name="Rivkina E."/>
            <person name="Abergel C."/>
            <person name="Claverie J.M."/>
        </authorList>
    </citation>
    <scope>NUCLEOTIDE SEQUENCE [LARGE SCALE GENOMIC DNA]</scope>
    <source>
        <strain evidence="1">P1084-T</strain>
    </source>
</reference>